<evidence type="ECO:0000256" key="1">
    <source>
        <dbReference type="SAM" id="MobiDB-lite"/>
    </source>
</evidence>
<accession>A0A8X6K643</accession>
<feature type="region of interest" description="Disordered" evidence="1">
    <location>
        <begin position="1"/>
        <end position="27"/>
    </location>
</feature>
<dbReference type="Proteomes" id="UP000887116">
    <property type="component" value="Unassembled WGS sequence"/>
</dbReference>
<evidence type="ECO:0000313" key="2">
    <source>
        <dbReference type="EMBL" id="GFR33306.1"/>
    </source>
</evidence>
<feature type="region of interest" description="Disordered" evidence="1">
    <location>
        <begin position="85"/>
        <end position="107"/>
    </location>
</feature>
<gene>
    <name evidence="2" type="ORF">TNCT_151411</name>
</gene>
<dbReference type="AlphaFoldDB" id="A0A8X6K643"/>
<proteinExistence type="predicted"/>
<reference evidence="2" key="1">
    <citation type="submission" date="2020-07" db="EMBL/GenBank/DDBJ databases">
        <title>Multicomponent nature underlies the extraordinary mechanical properties of spider dragline silk.</title>
        <authorList>
            <person name="Kono N."/>
            <person name="Nakamura H."/>
            <person name="Mori M."/>
            <person name="Yoshida Y."/>
            <person name="Ohtoshi R."/>
            <person name="Malay A.D."/>
            <person name="Moran D.A.P."/>
            <person name="Tomita M."/>
            <person name="Numata K."/>
            <person name="Arakawa K."/>
        </authorList>
    </citation>
    <scope>NUCLEOTIDE SEQUENCE</scope>
</reference>
<dbReference type="EMBL" id="BMAO01019856">
    <property type="protein sequence ID" value="GFR33306.1"/>
    <property type="molecule type" value="Genomic_DNA"/>
</dbReference>
<organism evidence="2 3">
    <name type="scientific">Trichonephila clavata</name>
    <name type="common">Joro spider</name>
    <name type="synonym">Nephila clavata</name>
    <dbReference type="NCBI Taxonomy" id="2740835"/>
    <lineage>
        <taxon>Eukaryota</taxon>
        <taxon>Metazoa</taxon>
        <taxon>Ecdysozoa</taxon>
        <taxon>Arthropoda</taxon>
        <taxon>Chelicerata</taxon>
        <taxon>Arachnida</taxon>
        <taxon>Araneae</taxon>
        <taxon>Araneomorphae</taxon>
        <taxon>Entelegynae</taxon>
        <taxon>Araneoidea</taxon>
        <taxon>Nephilidae</taxon>
        <taxon>Trichonephila</taxon>
    </lineage>
</organism>
<sequence>MKKGPAMPNLEIENGDDSKTRSGGKGAISWLPEHPIDQILLTPTGVALVSCWNLGNFIRPATNCNRIFVFACAFVQIRYLDWTGPLPNRLSGSFSWRSSDRWTPSPS</sequence>
<evidence type="ECO:0000313" key="3">
    <source>
        <dbReference type="Proteomes" id="UP000887116"/>
    </source>
</evidence>
<protein>
    <submittedName>
        <fullName evidence="2">Uncharacterized protein</fullName>
    </submittedName>
</protein>
<comment type="caution">
    <text evidence="2">The sequence shown here is derived from an EMBL/GenBank/DDBJ whole genome shotgun (WGS) entry which is preliminary data.</text>
</comment>
<feature type="compositionally biased region" description="Polar residues" evidence="1">
    <location>
        <begin position="90"/>
        <end position="107"/>
    </location>
</feature>
<name>A0A8X6K643_TRICU</name>
<keyword evidence="3" id="KW-1185">Reference proteome</keyword>